<dbReference type="Pfam" id="PF14054">
    <property type="entry name" value="DUF4249"/>
    <property type="match status" value="1"/>
</dbReference>
<name>A0ABU3TPL8_9BACT</name>
<dbReference type="EMBL" id="JAVNWW010000001">
    <property type="protein sequence ID" value="MDU0807627.1"/>
    <property type="molecule type" value="Genomic_DNA"/>
</dbReference>
<evidence type="ECO:0000313" key="2">
    <source>
        <dbReference type="Proteomes" id="UP001249959"/>
    </source>
</evidence>
<dbReference type="RefSeq" id="WP_315576009.1">
    <property type="nucleotide sequence ID" value="NZ_JARDXH010000003.1"/>
</dbReference>
<dbReference type="Proteomes" id="UP001249959">
    <property type="component" value="Unassembled WGS sequence"/>
</dbReference>
<organism evidence="1 2">
    <name type="scientific">Aquirufa regiilacus</name>
    <dbReference type="NCBI Taxonomy" id="3024868"/>
    <lineage>
        <taxon>Bacteria</taxon>
        <taxon>Pseudomonadati</taxon>
        <taxon>Bacteroidota</taxon>
        <taxon>Cytophagia</taxon>
        <taxon>Cytophagales</taxon>
        <taxon>Flectobacillaceae</taxon>
        <taxon>Aquirufa</taxon>
    </lineage>
</organism>
<gene>
    <name evidence="1" type="ORF">PQG45_01110</name>
</gene>
<comment type="caution">
    <text evidence="1">The sequence shown here is derived from an EMBL/GenBank/DDBJ whole genome shotgun (WGS) entry which is preliminary data.</text>
</comment>
<dbReference type="InterPro" id="IPR025345">
    <property type="entry name" value="DUF4249"/>
</dbReference>
<protein>
    <submittedName>
        <fullName evidence="1">DUF4249 domain-containing protein</fullName>
    </submittedName>
</protein>
<sequence length="301" mass="33104">MRYLILLFSVFLFSCEDVVTLDSPKSDHYLVVESTLTNLPGPQKITLTQSQDYFDNSSVPAIRNAEVIVRDDAANEFRFVESAETPGVYIWTPSAANPLFGQVGRTYQLSVKSGDDTYVASAKMNPVPPIDSIAYKTATANPRQSGDGKPEKGFEARWFGNDLKGEGSCYRLKFYKNGVLFNSPSNLVIFYDSALQKVANTDGLMFNLPIRGAINPELYEANDKVKVELYSITLDQFSFYSQARLELNNAGLFSRPAANIPTNIKNTNSSSTLQGAGWFGVSAVSSLEVTIDPAKAKKDLP</sequence>
<evidence type="ECO:0000313" key="1">
    <source>
        <dbReference type="EMBL" id="MDU0807627.1"/>
    </source>
</evidence>
<proteinExistence type="predicted"/>
<keyword evidence="2" id="KW-1185">Reference proteome</keyword>
<accession>A0ABU3TPL8</accession>
<reference evidence="1 2" key="1">
    <citation type="submission" date="2023-09" db="EMBL/GenBank/DDBJ databases">
        <title>Aquirufa genomes.</title>
        <authorList>
            <person name="Pitt A."/>
        </authorList>
    </citation>
    <scope>NUCLEOTIDE SEQUENCE [LARGE SCALE GENOMIC DNA]</scope>
    <source>
        <strain evidence="1 2">LEOWEIH-7C</strain>
    </source>
</reference>
<dbReference type="PROSITE" id="PS51257">
    <property type="entry name" value="PROKAR_LIPOPROTEIN"/>
    <property type="match status" value="1"/>
</dbReference>